<evidence type="ECO:0000313" key="2">
    <source>
        <dbReference type="EMBL" id="GIJ50669.1"/>
    </source>
</evidence>
<comment type="caution">
    <text evidence="2">The sequence shown here is derived from an EMBL/GenBank/DDBJ whole genome shotgun (WGS) entry which is preliminary data.</text>
</comment>
<dbReference type="InterPro" id="IPR017517">
    <property type="entry name" value="Maleyloyr_isom"/>
</dbReference>
<dbReference type="EMBL" id="BOPF01000038">
    <property type="protein sequence ID" value="GIJ50669.1"/>
    <property type="molecule type" value="Genomic_DNA"/>
</dbReference>
<dbReference type="Pfam" id="PF11716">
    <property type="entry name" value="MDMPI_N"/>
    <property type="match status" value="1"/>
</dbReference>
<evidence type="ECO:0000313" key="3">
    <source>
        <dbReference type="Proteomes" id="UP000619260"/>
    </source>
</evidence>
<proteinExistence type="predicted"/>
<accession>A0A8J3YS33</accession>
<dbReference type="Proteomes" id="UP000619260">
    <property type="component" value="Unassembled WGS sequence"/>
</dbReference>
<reference evidence="2" key="1">
    <citation type="submission" date="2021-01" db="EMBL/GenBank/DDBJ databases">
        <title>Whole genome shotgun sequence of Virgisporangium aliadipatigenens NBRC 105644.</title>
        <authorList>
            <person name="Komaki H."/>
            <person name="Tamura T."/>
        </authorList>
    </citation>
    <scope>NUCLEOTIDE SEQUENCE</scope>
    <source>
        <strain evidence="2">NBRC 105644</strain>
    </source>
</reference>
<dbReference type="InterPro" id="IPR024344">
    <property type="entry name" value="MDMPI_metal-binding"/>
</dbReference>
<dbReference type="SUPFAM" id="SSF109854">
    <property type="entry name" value="DinB/YfiT-like putative metalloenzymes"/>
    <property type="match status" value="1"/>
</dbReference>
<dbReference type="AlphaFoldDB" id="A0A8J3YS33"/>
<sequence length="259" mass="28115">MTADQVIAALRSGHDDLVAFVQRLAPADATKPSGADEWDVSQVLSHLGSGAEISLATLEWALAGEKPVEGFNQGVWDRWNAKTPAERVADFPAANQVLIEKFESLDPATRRDLRIDLGWMPQPVDVATAGTARLSEFTHHTWDVKVAFDPATPLAADAVPLLFAQTAFTLGWLAKPERLGKEATLTVHTTGVEKTFGLVLGEKAELTDAPERADGELRLPAEAWLRLVYGRLKPPYIPADVALTGPFTLDELRVAFPGF</sequence>
<dbReference type="NCBIfam" id="TIGR03083">
    <property type="entry name" value="maleylpyruvate isomerase family mycothiol-dependent enzyme"/>
    <property type="match status" value="1"/>
</dbReference>
<keyword evidence="3" id="KW-1185">Reference proteome</keyword>
<protein>
    <recommendedName>
        <fullName evidence="1">Mycothiol-dependent maleylpyruvate isomerase metal-binding domain-containing protein</fullName>
    </recommendedName>
</protein>
<dbReference type="InterPro" id="IPR034660">
    <property type="entry name" value="DinB/YfiT-like"/>
</dbReference>
<gene>
    <name evidence="2" type="ORF">Val02_75550</name>
</gene>
<dbReference type="Gene3D" id="1.20.120.450">
    <property type="entry name" value="dinb family like domain"/>
    <property type="match status" value="1"/>
</dbReference>
<organism evidence="2 3">
    <name type="scientific">Virgisporangium aliadipatigenens</name>
    <dbReference type="NCBI Taxonomy" id="741659"/>
    <lineage>
        <taxon>Bacteria</taxon>
        <taxon>Bacillati</taxon>
        <taxon>Actinomycetota</taxon>
        <taxon>Actinomycetes</taxon>
        <taxon>Micromonosporales</taxon>
        <taxon>Micromonosporaceae</taxon>
        <taxon>Virgisporangium</taxon>
    </lineage>
</organism>
<feature type="domain" description="Mycothiol-dependent maleylpyruvate isomerase metal-binding" evidence="1">
    <location>
        <begin position="10"/>
        <end position="144"/>
    </location>
</feature>
<dbReference type="GO" id="GO:0046872">
    <property type="term" value="F:metal ion binding"/>
    <property type="evidence" value="ECO:0007669"/>
    <property type="project" value="InterPro"/>
</dbReference>
<name>A0A8J3YS33_9ACTN</name>
<dbReference type="RefSeq" id="WP_203904097.1">
    <property type="nucleotide sequence ID" value="NZ_BOPF01000038.1"/>
</dbReference>
<evidence type="ECO:0000259" key="1">
    <source>
        <dbReference type="Pfam" id="PF11716"/>
    </source>
</evidence>